<feature type="signal peptide" evidence="1">
    <location>
        <begin position="1"/>
        <end position="19"/>
    </location>
</feature>
<sequence>MSRLVLAVGVLCLFSAVFAIQTESSEEVIETQVNKQWCSTTTYCNDGYRCCSKYTCCPLATLCCGGGQYCCSRANKLFELSTASQVSSAEQH</sequence>
<evidence type="ECO:0000256" key="1">
    <source>
        <dbReference type="SAM" id="SignalP"/>
    </source>
</evidence>
<organism evidence="2">
    <name type="scientific">Riptortus pedestris</name>
    <name type="common">Bean bug</name>
    <dbReference type="NCBI Taxonomy" id="329032"/>
    <lineage>
        <taxon>Eukaryota</taxon>
        <taxon>Metazoa</taxon>
        <taxon>Ecdysozoa</taxon>
        <taxon>Arthropoda</taxon>
        <taxon>Hexapoda</taxon>
        <taxon>Insecta</taxon>
        <taxon>Pterygota</taxon>
        <taxon>Neoptera</taxon>
        <taxon>Paraneoptera</taxon>
        <taxon>Hemiptera</taxon>
        <taxon>Heteroptera</taxon>
        <taxon>Panheteroptera</taxon>
        <taxon>Pentatomomorpha</taxon>
        <taxon>Coreoidea</taxon>
        <taxon>Alydidae</taxon>
        <taxon>Riptortus</taxon>
    </lineage>
</organism>
<keyword evidence="1" id="KW-0732">Signal</keyword>
<dbReference type="AlphaFoldDB" id="R4WHR2"/>
<dbReference type="EMBL" id="AK416870">
    <property type="protein sequence ID" value="BAN20085.1"/>
    <property type="molecule type" value="mRNA"/>
</dbReference>
<accession>R4WHR2</accession>
<reference evidence="2" key="1">
    <citation type="journal article" date="2013" name="PLoS ONE">
        <title>Gene expression in gut symbiotic organ of stinkbug affected by extracellular bacterial symbiont.</title>
        <authorList>
            <person name="Futahashi R."/>
            <person name="Tanaka K."/>
            <person name="Tanahashi M."/>
            <person name="Nikoh N."/>
            <person name="Kikuchi Y."/>
            <person name="Lee B.L."/>
            <person name="Fukatsu T."/>
        </authorList>
    </citation>
    <scope>NUCLEOTIDE SEQUENCE</scope>
    <source>
        <tissue evidence="2">Midgut</tissue>
    </source>
</reference>
<protein>
    <submittedName>
        <fullName evidence="2">Cysteine rich secreted protein</fullName>
    </submittedName>
</protein>
<proteinExistence type="evidence at transcript level"/>
<evidence type="ECO:0000313" key="2">
    <source>
        <dbReference type="EMBL" id="BAN20085.1"/>
    </source>
</evidence>
<feature type="chain" id="PRO_5004381328" evidence="1">
    <location>
        <begin position="20"/>
        <end position="92"/>
    </location>
</feature>
<name>R4WHR2_RIPPE</name>